<sequence>MAGEKRFRTSVFGFKKSDVNLYIEKMLKEFDDRLKEKDNEINNIRNQLREYKSKYEDINRKYEEIGNEQKKIALALITAQENAKNILDDAKNKALEEKKRMDKLIEEEKEKLVDMRGDFMELKSKIIGILSKYDKQLGDVVDEIDENINNIDREINDDLNNDIINDRIA</sequence>
<evidence type="ECO:0000313" key="2">
    <source>
        <dbReference type="EMBL" id="PNT99475.1"/>
    </source>
</evidence>
<dbReference type="AlphaFoldDB" id="A0A2K2FF81"/>
<protein>
    <submittedName>
        <fullName evidence="2">Uncharacterized protein</fullName>
    </submittedName>
</protein>
<gene>
    <name evidence="2" type="ORF">CDQ84_08390</name>
</gene>
<dbReference type="OrthoDB" id="1739658at2"/>
<dbReference type="Proteomes" id="UP000236151">
    <property type="component" value="Unassembled WGS sequence"/>
</dbReference>
<accession>A0A2K2FF81</accession>
<comment type="caution">
    <text evidence="2">The sequence shown here is derived from an EMBL/GenBank/DDBJ whole genome shotgun (WGS) entry which is preliminary data.</text>
</comment>
<organism evidence="2 3">
    <name type="scientific">Clostridium thermosuccinogenes</name>
    <dbReference type="NCBI Taxonomy" id="84032"/>
    <lineage>
        <taxon>Bacteria</taxon>
        <taxon>Bacillati</taxon>
        <taxon>Bacillota</taxon>
        <taxon>Clostridia</taxon>
        <taxon>Eubacteriales</taxon>
        <taxon>Clostridiaceae</taxon>
        <taxon>Clostridium</taxon>
    </lineage>
</organism>
<dbReference type="RefSeq" id="WP_103081290.1">
    <property type="nucleotide sequence ID" value="NZ_CP021850.1"/>
</dbReference>
<dbReference type="KEGG" id="cthd:CDO33_14685"/>
<evidence type="ECO:0000313" key="3">
    <source>
        <dbReference type="Proteomes" id="UP000236151"/>
    </source>
</evidence>
<keyword evidence="1" id="KW-0175">Coiled coil</keyword>
<keyword evidence="3" id="KW-1185">Reference proteome</keyword>
<reference evidence="3" key="1">
    <citation type="submission" date="2017-06" db="EMBL/GenBank/DDBJ databases">
        <title>Investigating the central metabolism of Clostridium thermosuccinogenes.</title>
        <authorList>
            <person name="Koendjbiharie J.G."/>
            <person name="Van Kranenburg R."/>
            <person name="Vriesendorp B."/>
        </authorList>
    </citation>
    <scope>NUCLEOTIDE SEQUENCE [LARGE SCALE GENOMIC DNA]</scope>
    <source>
        <strain evidence="3">DSM 5806</strain>
    </source>
</reference>
<proteinExistence type="predicted"/>
<dbReference type="EMBL" id="NIOJ01000018">
    <property type="protein sequence ID" value="PNT99475.1"/>
    <property type="molecule type" value="Genomic_DNA"/>
</dbReference>
<name>A0A2K2FF81_9CLOT</name>
<evidence type="ECO:0000256" key="1">
    <source>
        <dbReference type="SAM" id="Coils"/>
    </source>
</evidence>
<feature type="coiled-coil region" evidence="1">
    <location>
        <begin position="27"/>
        <end position="161"/>
    </location>
</feature>